<dbReference type="AlphaFoldDB" id="A0AAN8WJY9"/>
<sequence length="155" mass="16959">MKAVCLDPELNITAGNCHVLSFGINNEWSFDDAFANYGCKELSSSSGSDDITLCEESDTLSGLPEPRLLLGPRVAKIDLCDGVLNSVEEMSLIHHTDTNTTSTESSDLANPSLTQFSLDEDGRILPYVSFDEYYQAIDEAKAAGLINESQLHMYK</sequence>
<name>A0AAN8WJY9_HALRR</name>
<proteinExistence type="predicted"/>
<dbReference type="Proteomes" id="UP001381693">
    <property type="component" value="Unassembled WGS sequence"/>
</dbReference>
<evidence type="ECO:0000313" key="1">
    <source>
        <dbReference type="EMBL" id="KAK7067542.1"/>
    </source>
</evidence>
<dbReference type="EMBL" id="JAXCGZ010018098">
    <property type="protein sequence ID" value="KAK7067542.1"/>
    <property type="molecule type" value="Genomic_DNA"/>
</dbReference>
<keyword evidence="2" id="KW-1185">Reference proteome</keyword>
<gene>
    <name evidence="1" type="ORF">SK128_012395</name>
</gene>
<evidence type="ECO:0000313" key="2">
    <source>
        <dbReference type="Proteomes" id="UP001381693"/>
    </source>
</evidence>
<organism evidence="1 2">
    <name type="scientific">Halocaridina rubra</name>
    <name type="common">Hawaiian red shrimp</name>
    <dbReference type="NCBI Taxonomy" id="373956"/>
    <lineage>
        <taxon>Eukaryota</taxon>
        <taxon>Metazoa</taxon>
        <taxon>Ecdysozoa</taxon>
        <taxon>Arthropoda</taxon>
        <taxon>Crustacea</taxon>
        <taxon>Multicrustacea</taxon>
        <taxon>Malacostraca</taxon>
        <taxon>Eumalacostraca</taxon>
        <taxon>Eucarida</taxon>
        <taxon>Decapoda</taxon>
        <taxon>Pleocyemata</taxon>
        <taxon>Caridea</taxon>
        <taxon>Atyoidea</taxon>
        <taxon>Atyidae</taxon>
        <taxon>Halocaridina</taxon>
    </lineage>
</organism>
<protein>
    <submittedName>
        <fullName evidence="1">Uncharacterized protein</fullName>
    </submittedName>
</protein>
<accession>A0AAN8WJY9</accession>
<reference evidence="1 2" key="1">
    <citation type="submission" date="2023-11" db="EMBL/GenBank/DDBJ databases">
        <title>Halocaridina rubra genome assembly.</title>
        <authorList>
            <person name="Smith C."/>
        </authorList>
    </citation>
    <scope>NUCLEOTIDE SEQUENCE [LARGE SCALE GENOMIC DNA]</scope>
    <source>
        <strain evidence="1">EP-1</strain>
        <tissue evidence="1">Whole</tissue>
    </source>
</reference>
<comment type="caution">
    <text evidence="1">The sequence shown here is derived from an EMBL/GenBank/DDBJ whole genome shotgun (WGS) entry which is preliminary data.</text>
</comment>